<sequence length="37" mass="4142">MTRDASKVLNMLRKTVTEPIHISNLAPPILVLLLIVM</sequence>
<name>A0A645F349_9ZZZZ</name>
<accession>A0A645F349</accession>
<evidence type="ECO:0000313" key="1">
    <source>
        <dbReference type="EMBL" id="MPN07083.1"/>
    </source>
</evidence>
<reference evidence="1" key="1">
    <citation type="submission" date="2019-08" db="EMBL/GenBank/DDBJ databases">
        <authorList>
            <person name="Kucharzyk K."/>
            <person name="Murdoch R.W."/>
            <person name="Higgins S."/>
            <person name="Loffler F."/>
        </authorList>
    </citation>
    <scope>NUCLEOTIDE SEQUENCE</scope>
</reference>
<protein>
    <submittedName>
        <fullName evidence="1">Uncharacterized protein</fullName>
    </submittedName>
</protein>
<gene>
    <name evidence="1" type="ORF">SDC9_154349</name>
</gene>
<comment type="caution">
    <text evidence="1">The sequence shown here is derived from an EMBL/GenBank/DDBJ whole genome shotgun (WGS) entry which is preliminary data.</text>
</comment>
<proteinExistence type="predicted"/>
<organism evidence="1">
    <name type="scientific">bioreactor metagenome</name>
    <dbReference type="NCBI Taxonomy" id="1076179"/>
    <lineage>
        <taxon>unclassified sequences</taxon>
        <taxon>metagenomes</taxon>
        <taxon>ecological metagenomes</taxon>
    </lineage>
</organism>
<dbReference type="EMBL" id="VSSQ01053043">
    <property type="protein sequence ID" value="MPN07083.1"/>
    <property type="molecule type" value="Genomic_DNA"/>
</dbReference>
<dbReference type="AlphaFoldDB" id="A0A645F349"/>